<name>A0A0K9P4K1_ZOSMR</name>
<reference evidence="7" key="1">
    <citation type="journal article" date="2016" name="Nature">
        <title>The genome of the seagrass Zostera marina reveals angiosperm adaptation to the sea.</title>
        <authorList>
            <person name="Olsen J.L."/>
            <person name="Rouze P."/>
            <person name="Verhelst B."/>
            <person name="Lin Y.-C."/>
            <person name="Bayer T."/>
            <person name="Collen J."/>
            <person name="Dattolo E."/>
            <person name="De Paoli E."/>
            <person name="Dittami S."/>
            <person name="Maumus F."/>
            <person name="Michel G."/>
            <person name="Kersting A."/>
            <person name="Lauritano C."/>
            <person name="Lohaus R."/>
            <person name="Toepel M."/>
            <person name="Tonon T."/>
            <person name="Vanneste K."/>
            <person name="Amirebrahimi M."/>
            <person name="Brakel J."/>
            <person name="Bostroem C."/>
            <person name="Chovatia M."/>
            <person name="Grimwood J."/>
            <person name="Jenkins J.W."/>
            <person name="Jueterbock A."/>
            <person name="Mraz A."/>
            <person name="Stam W.T."/>
            <person name="Tice H."/>
            <person name="Bornberg-Bauer E."/>
            <person name="Green P.J."/>
            <person name="Pearson G.A."/>
            <person name="Procaccini G."/>
            <person name="Duarte C.M."/>
            <person name="Schmutz J."/>
            <person name="Reusch T.B.H."/>
            <person name="Van de Peer Y."/>
        </authorList>
    </citation>
    <scope>NUCLEOTIDE SEQUENCE [LARGE SCALE GENOMIC DNA]</scope>
    <source>
        <strain evidence="7">cv. Finnish</strain>
    </source>
</reference>
<dbReference type="EC" id="3.2.1.2" evidence="5"/>
<keyword evidence="5" id="KW-0326">Glycosidase</keyword>
<keyword evidence="7" id="KW-1185">Reference proteome</keyword>
<evidence type="ECO:0000256" key="3">
    <source>
        <dbReference type="ARBA" id="ARBA00023326"/>
    </source>
</evidence>
<evidence type="ECO:0000256" key="4">
    <source>
        <dbReference type="PIRSR" id="PIRSR601554-1"/>
    </source>
</evidence>
<dbReference type="GO" id="GO:0005983">
    <property type="term" value="P:starch catabolic process"/>
    <property type="evidence" value="ECO:0000318"/>
    <property type="project" value="GO_Central"/>
</dbReference>
<comment type="catalytic activity">
    <reaction evidence="5">
        <text>Hydrolysis of (1-&gt;4)-alpha-D-glucosidic linkages in polysaccharides so as to remove successive maltose units from the non-reducing ends of the chains.</text>
        <dbReference type="EC" id="3.2.1.2"/>
    </reaction>
</comment>
<dbReference type="OMA" id="TEVQIGM"/>
<evidence type="ECO:0000256" key="1">
    <source>
        <dbReference type="ARBA" id="ARBA00005652"/>
    </source>
</evidence>
<dbReference type="OrthoDB" id="1660156at2759"/>
<keyword evidence="5" id="KW-0378">Hydrolase</keyword>
<proteinExistence type="inferred from homology"/>
<protein>
    <recommendedName>
        <fullName evidence="5">Beta-amylase</fullName>
        <ecNumber evidence="5">3.2.1.2</ecNumber>
    </recommendedName>
</protein>
<dbReference type="SUPFAM" id="SSF51445">
    <property type="entry name" value="(Trans)glycosidases"/>
    <property type="match status" value="1"/>
</dbReference>
<organism evidence="6 7">
    <name type="scientific">Zostera marina</name>
    <name type="common">Eelgrass</name>
    <dbReference type="NCBI Taxonomy" id="29655"/>
    <lineage>
        <taxon>Eukaryota</taxon>
        <taxon>Viridiplantae</taxon>
        <taxon>Streptophyta</taxon>
        <taxon>Embryophyta</taxon>
        <taxon>Tracheophyta</taxon>
        <taxon>Spermatophyta</taxon>
        <taxon>Magnoliopsida</taxon>
        <taxon>Liliopsida</taxon>
        <taxon>Zosteraceae</taxon>
        <taxon>Zostera</taxon>
    </lineage>
</organism>
<evidence type="ECO:0000313" key="6">
    <source>
        <dbReference type="EMBL" id="KMZ63137.1"/>
    </source>
</evidence>
<comment type="caution">
    <text evidence="6">The sequence shown here is derived from an EMBL/GenBank/DDBJ whole genome shotgun (WGS) entry which is preliminary data.</text>
</comment>
<evidence type="ECO:0000256" key="5">
    <source>
        <dbReference type="RuleBase" id="RU000509"/>
    </source>
</evidence>
<dbReference type="EMBL" id="LFYR01001270">
    <property type="protein sequence ID" value="KMZ63137.1"/>
    <property type="molecule type" value="Genomic_DNA"/>
</dbReference>
<dbReference type="InterPro" id="IPR001554">
    <property type="entry name" value="Glyco_hydro_14"/>
</dbReference>
<keyword evidence="3 5" id="KW-0624">Polysaccharide degradation</keyword>
<comment type="similarity">
    <text evidence="1 5">Belongs to the glycosyl hydrolase 14 family.</text>
</comment>
<feature type="active site" description="Proton donor" evidence="4">
    <location>
        <position position="120"/>
    </location>
</feature>
<dbReference type="PANTHER" id="PTHR31352:SF7">
    <property type="entry name" value="BETA-AMYLASE"/>
    <property type="match status" value="1"/>
</dbReference>
<dbReference type="PRINTS" id="PR00750">
    <property type="entry name" value="BETAAMYLASE"/>
</dbReference>
<dbReference type="Proteomes" id="UP000036987">
    <property type="component" value="Unassembled WGS sequence"/>
</dbReference>
<keyword evidence="2 5" id="KW-0119">Carbohydrate metabolism</keyword>
<evidence type="ECO:0000313" key="7">
    <source>
        <dbReference type="Proteomes" id="UP000036987"/>
    </source>
</evidence>
<evidence type="ECO:0000256" key="2">
    <source>
        <dbReference type="ARBA" id="ARBA00023277"/>
    </source>
</evidence>
<dbReference type="Gene3D" id="3.20.20.80">
    <property type="entry name" value="Glycosidases"/>
    <property type="match status" value="1"/>
</dbReference>
<accession>A0A0K9P4K1</accession>
<dbReference type="AlphaFoldDB" id="A0A0K9P4K1"/>
<feature type="active site" description="Proton acceptor" evidence="4">
    <location>
        <position position="320"/>
    </location>
</feature>
<dbReference type="GO" id="GO:0016161">
    <property type="term" value="F:beta-amylase activity"/>
    <property type="evidence" value="ECO:0000318"/>
    <property type="project" value="GO_Central"/>
</dbReference>
<dbReference type="PANTHER" id="PTHR31352">
    <property type="entry name" value="BETA-AMYLASE 1, CHLOROPLASTIC"/>
    <property type="match status" value="1"/>
</dbReference>
<dbReference type="Pfam" id="PF01373">
    <property type="entry name" value="Glyco_hydro_14"/>
    <property type="match status" value="1"/>
</dbReference>
<sequence length="425" mass="48864">MYDWDGYFDLVRLAATFRMKVRIVLGFHQRGTGPTDPCWLPLPIWVLEEMDRCPDLAYSDRFGRRNKEYVSLGCDVLPVLKGRSPVQVYSDLMRSFRNKFEHVLGDIITEVQIGMGPCGELRYPSCPCERFTRPTDEPELGEFQCYDKYMLASLNAAAHKIDIKQWGKGGPFGAGSLFQNSEETIFFKNDGSWNTQYGRFFLEWYSEMLLLHGERLCMAADTIFFGTGVNLLGKVAGIHWHYYTDSHPSELTAGYYNTLTRDGYLSIARMFARYRMTMCCACFDLKDAEEEDINPKSSPEGFLRQLVHAARICNLSLSGENSRNRLDDASLRQIIKSSKLYLGQSGGVHSNTTSLSFNFVRMGKNMFDSHNWSRFTRFVRQMSDARTFQASLGHRTSRSSFFCASEELMKLAERLYIFNSFIPRF</sequence>
<dbReference type="InterPro" id="IPR017853">
    <property type="entry name" value="GH"/>
</dbReference>
<dbReference type="STRING" id="29655.A0A0K9P4K1"/>
<gene>
    <name evidence="6" type="ORF">ZOSMA_425G00110</name>
</gene>